<evidence type="ECO:0000313" key="3">
    <source>
        <dbReference type="Proteomes" id="UP000092730"/>
    </source>
</evidence>
<keyword evidence="3" id="KW-1185">Reference proteome</keyword>
<feature type="compositionally biased region" description="Polar residues" evidence="1">
    <location>
        <begin position="75"/>
        <end position="90"/>
    </location>
</feature>
<dbReference type="GO" id="GO:0005737">
    <property type="term" value="C:cytoplasm"/>
    <property type="evidence" value="ECO:0007669"/>
    <property type="project" value="TreeGrafter"/>
</dbReference>
<feature type="region of interest" description="Disordered" evidence="1">
    <location>
        <begin position="1"/>
        <end position="275"/>
    </location>
</feature>
<feature type="compositionally biased region" description="Polar residues" evidence="1">
    <location>
        <begin position="523"/>
        <end position="548"/>
    </location>
</feature>
<organism evidence="2 3">
    <name type="scientific">Kwoniella bestiolae CBS 10118</name>
    <dbReference type="NCBI Taxonomy" id="1296100"/>
    <lineage>
        <taxon>Eukaryota</taxon>
        <taxon>Fungi</taxon>
        <taxon>Dikarya</taxon>
        <taxon>Basidiomycota</taxon>
        <taxon>Agaricomycotina</taxon>
        <taxon>Tremellomycetes</taxon>
        <taxon>Tremellales</taxon>
        <taxon>Cryptococcaceae</taxon>
        <taxon>Kwoniella</taxon>
    </lineage>
</organism>
<proteinExistence type="predicted"/>
<feature type="compositionally biased region" description="Low complexity" evidence="1">
    <location>
        <begin position="20"/>
        <end position="39"/>
    </location>
</feature>
<feature type="region of interest" description="Disordered" evidence="1">
    <location>
        <begin position="314"/>
        <end position="377"/>
    </location>
</feature>
<evidence type="ECO:0000256" key="1">
    <source>
        <dbReference type="SAM" id="MobiDB-lite"/>
    </source>
</evidence>
<dbReference type="GeneID" id="30213368"/>
<feature type="compositionally biased region" description="Polar residues" evidence="1">
    <location>
        <begin position="135"/>
        <end position="153"/>
    </location>
</feature>
<dbReference type="KEGG" id="kbi:30213368"/>
<feature type="compositionally biased region" description="Polar residues" evidence="1">
    <location>
        <begin position="105"/>
        <end position="117"/>
    </location>
</feature>
<dbReference type="RefSeq" id="XP_065726038.1">
    <property type="nucleotide sequence ID" value="XM_065869966.1"/>
</dbReference>
<sequence length="730" mass="77756">MAPPPQLPPKDYNSTSSFLSPNNSNSRISSGSRSSLNSSFVDQDLAEAVRDSVQIKPRSPQPQQQSSGSLLFDTVTGSNTTSILKNKNQQPPLPSLNPLVPRRTPSPSANANANEMSVYQAKHSYSHSSPDMSSIGQPSLPSTRMNQLTTPQNPFADDEIEPSGEGRIKPPGSGHVSNRSFGNNAQLESDGTVLPNRAKFNRSQTGSAAATSSSAHLLGPSSPTSASAKTRTRRSMSSDSYGFSSDMPNIKELTSGQKKAHEDKKGSRHADVIDTWDPTGLGSAMWHHSGPYDAAAPSRNQNLPGNKAPMQAFRAPPVQSPPPKGPTTISLSQPVVPPKDPVVEGSDRPAHRRGQSGTRYGAPANNRRVSGGGLTGQYSTSMPAGGGYFPNITDEPHDEAAMARLERQREREAKRQALKAAWGIDTPEPFEDFGGSPNDGTVDLASEYYSPESVSAPLPGKPARSPGIRFGMGATSPPIREEGISPIGEYPPNNGRTTAAGPGGVKRTKSLMQKIKTMRENPGLSNRSSSPKAYSPTEGVTTSSSNESVPVPSADSTKRPGFFSRTSGGNGGRNSPSKKPPIPTNLSTVQSQVSSPNEIDDNPLDFSQEGREEEDLDAERMVPSGAGSGFVLVESPSSKARAMKALKKEQEHQNHHHHHHRSGSNSAGVSSVPANRTKYLPTPPVAPVMPDFNDILPPPSRKNSPLEVPDEGGLKRKTSMVKKLKDRMAK</sequence>
<feature type="compositionally biased region" description="Low complexity" evidence="1">
    <location>
        <begin position="235"/>
        <end position="247"/>
    </location>
</feature>
<evidence type="ECO:0008006" key="4">
    <source>
        <dbReference type="Google" id="ProtNLM"/>
    </source>
</evidence>
<protein>
    <recommendedName>
        <fullName evidence="4">Pal1 cell morphology protein</fullName>
    </recommendedName>
</protein>
<gene>
    <name evidence="2" type="ORF">I302_104960</name>
</gene>
<feature type="compositionally biased region" description="Polar residues" evidence="1">
    <location>
        <begin position="175"/>
        <end position="189"/>
    </location>
</feature>
<accession>A0AAJ8K8Y7</accession>
<dbReference type="AlphaFoldDB" id="A0AAJ8K8Y7"/>
<feature type="compositionally biased region" description="Polar residues" evidence="1">
    <location>
        <begin position="663"/>
        <end position="674"/>
    </location>
</feature>
<feature type="compositionally biased region" description="Polar residues" evidence="1">
    <location>
        <begin position="584"/>
        <end position="597"/>
    </location>
</feature>
<dbReference type="InterPro" id="IPR013226">
    <property type="entry name" value="Pal1"/>
</dbReference>
<dbReference type="PANTHER" id="PTHR28307">
    <property type="entry name" value="PROTEIN PAL1"/>
    <property type="match status" value="1"/>
</dbReference>
<evidence type="ECO:0000313" key="2">
    <source>
        <dbReference type="EMBL" id="WVW82945.1"/>
    </source>
</evidence>
<dbReference type="Proteomes" id="UP000092730">
    <property type="component" value="Chromosome 3"/>
</dbReference>
<name>A0AAJ8K8Y7_9TREE</name>
<feature type="compositionally biased region" description="Basic residues" evidence="1">
    <location>
        <begin position="715"/>
        <end position="730"/>
    </location>
</feature>
<feature type="compositionally biased region" description="Basic and acidic residues" evidence="1">
    <location>
        <begin position="259"/>
        <end position="272"/>
    </location>
</feature>
<feature type="region of interest" description="Disordered" evidence="1">
    <location>
        <begin position="413"/>
        <end position="730"/>
    </location>
</feature>
<dbReference type="PANTHER" id="PTHR28307:SF2">
    <property type="entry name" value="PROTEIN PAL1"/>
    <property type="match status" value="1"/>
</dbReference>
<reference evidence="2" key="2">
    <citation type="submission" date="2024-02" db="EMBL/GenBank/DDBJ databases">
        <title>Comparative genomics of Cryptococcus and Kwoniella reveals pathogenesis evolution and contrasting modes of karyotype evolution via chromosome fusion or intercentromeric recombination.</title>
        <authorList>
            <person name="Coelho M.A."/>
            <person name="David-Palma M."/>
            <person name="Shea T."/>
            <person name="Bowers K."/>
            <person name="McGinley-Smith S."/>
            <person name="Mohammad A.W."/>
            <person name="Gnirke A."/>
            <person name="Yurkov A.M."/>
            <person name="Nowrousian M."/>
            <person name="Sun S."/>
            <person name="Cuomo C.A."/>
            <person name="Heitman J."/>
        </authorList>
    </citation>
    <scope>NUCLEOTIDE SEQUENCE</scope>
    <source>
        <strain evidence="2">CBS 10118</strain>
    </source>
</reference>
<dbReference type="Pfam" id="PF08316">
    <property type="entry name" value="Pal1"/>
    <property type="match status" value="1"/>
</dbReference>
<dbReference type="EMBL" id="CP144543">
    <property type="protein sequence ID" value="WVW82945.1"/>
    <property type="molecule type" value="Genomic_DNA"/>
</dbReference>
<reference evidence="2" key="1">
    <citation type="submission" date="2013-07" db="EMBL/GenBank/DDBJ databases">
        <authorList>
            <consortium name="The Broad Institute Genome Sequencing Platform"/>
            <person name="Cuomo C."/>
            <person name="Litvintseva A."/>
            <person name="Chen Y."/>
            <person name="Heitman J."/>
            <person name="Sun S."/>
            <person name="Springer D."/>
            <person name="Dromer F."/>
            <person name="Young S.K."/>
            <person name="Zeng Q."/>
            <person name="Gargeya S."/>
            <person name="Fitzgerald M."/>
            <person name="Abouelleil A."/>
            <person name="Alvarado L."/>
            <person name="Berlin A.M."/>
            <person name="Chapman S.B."/>
            <person name="Dewar J."/>
            <person name="Goldberg J."/>
            <person name="Griggs A."/>
            <person name="Gujja S."/>
            <person name="Hansen M."/>
            <person name="Howarth C."/>
            <person name="Imamovic A."/>
            <person name="Larimer J."/>
            <person name="McCowan C."/>
            <person name="Murphy C."/>
            <person name="Pearson M."/>
            <person name="Priest M."/>
            <person name="Roberts A."/>
            <person name="Saif S."/>
            <person name="Shea T."/>
            <person name="Sykes S."/>
            <person name="Wortman J."/>
            <person name="Nusbaum C."/>
            <person name="Birren B."/>
        </authorList>
    </citation>
    <scope>NUCLEOTIDE SEQUENCE</scope>
    <source>
        <strain evidence="2">CBS 10118</strain>
    </source>
</reference>